<accession>A0A556QGW2</accession>
<dbReference type="GO" id="GO:0008173">
    <property type="term" value="F:RNA methyltransferase activity"/>
    <property type="evidence" value="ECO:0007669"/>
    <property type="project" value="InterPro"/>
</dbReference>
<evidence type="ECO:0000259" key="4">
    <source>
        <dbReference type="Pfam" id="PF00588"/>
    </source>
</evidence>
<evidence type="ECO:0000259" key="5">
    <source>
        <dbReference type="Pfam" id="PF22435"/>
    </source>
</evidence>
<keyword evidence="7" id="KW-1185">Reference proteome</keyword>
<dbReference type="SUPFAM" id="SSF55315">
    <property type="entry name" value="L30e-like"/>
    <property type="match status" value="1"/>
</dbReference>
<evidence type="ECO:0000256" key="1">
    <source>
        <dbReference type="ARBA" id="ARBA00007228"/>
    </source>
</evidence>
<dbReference type="Pfam" id="PF22435">
    <property type="entry name" value="MRM3-like_sub_bind"/>
    <property type="match status" value="1"/>
</dbReference>
<feature type="domain" description="MRM3-like substrate binding" evidence="5">
    <location>
        <begin position="7"/>
        <end position="82"/>
    </location>
</feature>
<name>A0A556QGW2_9BACT</name>
<dbReference type="InterPro" id="IPR029064">
    <property type="entry name" value="Ribosomal_eL30-like_sf"/>
</dbReference>
<dbReference type="OrthoDB" id="9785673at2"/>
<dbReference type="AlphaFoldDB" id="A0A556QGW2"/>
<dbReference type="InterPro" id="IPR029026">
    <property type="entry name" value="tRNA_m1G_MTases_N"/>
</dbReference>
<keyword evidence="2 6" id="KW-0489">Methyltransferase</keyword>
<proteinExistence type="inferred from homology"/>
<sequence>MLTKAQLSRLRALREKKNRELEGLYVVENPKVVSELLAAGVAFAELYATAAWDGPASVKRIEVTTDEMARISHFPTPSAVFAVGRIESAALPAGALGNGLTLALDGIQDPGNVGTLLRIADWFAFDRVLLSPDCADLFSQKVINASMGSFVRVKTFTVNLPSALSDDCVPVLGCDLGGDDVHTLPSITNAVVVIGSEGRGLSPAVRAVVTRFITIPKYGSAESLNAGVAAAIVCDNLRRARGK</sequence>
<dbReference type="Gene3D" id="3.30.1330.30">
    <property type="match status" value="1"/>
</dbReference>
<dbReference type="PANTHER" id="PTHR43191">
    <property type="entry name" value="RRNA METHYLTRANSFERASE 3"/>
    <property type="match status" value="1"/>
</dbReference>
<dbReference type="InterPro" id="IPR053888">
    <property type="entry name" value="MRM3-like_sub_bind"/>
</dbReference>
<evidence type="ECO:0000313" key="6">
    <source>
        <dbReference type="EMBL" id="TSJ75876.1"/>
    </source>
</evidence>
<evidence type="ECO:0000256" key="2">
    <source>
        <dbReference type="ARBA" id="ARBA00022603"/>
    </source>
</evidence>
<reference evidence="6 7" key="1">
    <citation type="submission" date="2019-07" db="EMBL/GenBank/DDBJ databases">
        <title>Description of 53C-WASEF.</title>
        <authorList>
            <person name="Pitt A."/>
            <person name="Hahn M.W."/>
        </authorList>
    </citation>
    <scope>NUCLEOTIDE SEQUENCE [LARGE SCALE GENOMIC DNA]</scope>
    <source>
        <strain evidence="6 7">53C-WASEF</strain>
    </source>
</reference>
<dbReference type="InterPro" id="IPR001537">
    <property type="entry name" value="SpoU_MeTrfase"/>
</dbReference>
<dbReference type="SUPFAM" id="SSF75217">
    <property type="entry name" value="alpha/beta knot"/>
    <property type="match status" value="1"/>
</dbReference>
<dbReference type="GO" id="GO:0003723">
    <property type="term" value="F:RNA binding"/>
    <property type="evidence" value="ECO:0007669"/>
    <property type="project" value="InterPro"/>
</dbReference>
<dbReference type="EMBL" id="VMBG01000003">
    <property type="protein sequence ID" value="TSJ75876.1"/>
    <property type="molecule type" value="Genomic_DNA"/>
</dbReference>
<organism evidence="6 7">
    <name type="scientific">Rariglobus hedericola</name>
    <dbReference type="NCBI Taxonomy" id="2597822"/>
    <lineage>
        <taxon>Bacteria</taxon>
        <taxon>Pseudomonadati</taxon>
        <taxon>Verrucomicrobiota</taxon>
        <taxon>Opitutia</taxon>
        <taxon>Opitutales</taxon>
        <taxon>Opitutaceae</taxon>
        <taxon>Rariglobus</taxon>
    </lineage>
</organism>
<dbReference type="Proteomes" id="UP000315648">
    <property type="component" value="Unassembled WGS sequence"/>
</dbReference>
<dbReference type="CDD" id="cd18109">
    <property type="entry name" value="SpoU-like_RNA-MTase"/>
    <property type="match status" value="1"/>
</dbReference>
<comment type="similarity">
    <text evidence="1">Belongs to the class IV-like SAM-binding methyltransferase superfamily. RNA methyltransferase TrmH family.</text>
</comment>
<dbReference type="InterPro" id="IPR029028">
    <property type="entry name" value="Alpha/beta_knot_MTases"/>
</dbReference>
<evidence type="ECO:0000256" key="3">
    <source>
        <dbReference type="ARBA" id="ARBA00022679"/>
    </source>
</evidence>
<dbReference type="Pfam" id="PF00588">
    <property type="entry name" value="SpoU_methylase"/>
    <property type="match status" value="1"/>
</dbReference>
<protein>
    <submittedName>
        <fullName evidence="6">RNA methyltransferase</fullName>
    </submittedName>
</protein>
<dbReference type="Gene3D" id="3.40.1280.10">
    <property type="match status" value="1"/>
</dbReference>
<keyword evidence="3 6" id="KW-0808">Transferase</keyword>
<dbReference type="InterPro" id="IPR051259">
    <property type="entry name" value="rRNA_Methyltransferase"/>
</dbReference>
<dbReference type="PANTHER" id="PTHR43191:SF2">
    <property type="entry name" value="RRNA METHYLTRANSFERASE 3, MITOCHONDRIAL"/>
    <property type="match status" value="1"/>
</dbReference>
<dbReference type="GO" id="GO:0006396">
    <property type="term" value="P:RNA processing"/>
    <property type="evidence" value="ECO:0007669"/>
    <property type="project" value="InterPro"/>
</dbReference>
<dbReference type="GO" id="GO:0032259">
    <property type="term" value="P:methylation"/>
    <property type="evidence" value="ECO:0007669"/>
    <property type="project" value="UniProtKB-KW"/>
</dbReference>
<comment type="caution">
    <text evidence="6">The sequence shown here is derived from an EMBL/GenBank/DDBJ whole genome shotgun (WGS) entry which is preliminary data.</text>
</comment>
<evidence type="ECO:0000313" key="7">
    <source>
        <dbReference type="Proteomes" id="UP000315648"/>
    </source>
</evidence>
<gene>
    <name evidence="6" type="ORF">FPL22_15785</name>
</gene>
<feature type="domain" description="tRNA/rRNA methyltransferase SpoU type" evidence="4">
    <location>
        <begin position="100"/>
        <end position="234"/>
    </location>
</feature>